<evidence type="ECO:0000313" key="2">
    <source>
        <dbReference type="EMBL" id="MBC5734986.1"/>
    </source>
</evidence>
<keyword evidence="3" id="KW-1185">Reference proteome</keyword>
<evidence type="ECO:0000259" key="1">
    <source>
        <dbReference type="PROSITE" id="PS51819"/>
    </source>
</evidence>
<dbReference type="PANTHER" id="PTHR35006">
    <property type="entry name" value="GLYOXALASE FAMILY PROTEIN (AFU_ORTHOLOGUE AFUA_5G14830)"/>
    <property type="match status" value="1"/>
</dbReference>
<feature type="domain" description="VOC" evidence="1">
    <location>
        <begin position="4"/>
        <end position="140"/>
    </location>
</feature>
<gene>
    <name evidence="2" type="ORF">H8S57_14805</name>
</gene>
<dbReference type="InterPro" id="IPR037523">
    <property type="entry name" value="VOC_core"/>
</dbReference>
<sequence>MRPRIDHLDITVKDLDREEVFYDALLPLLGFELTMKAKGDEPAYEYRAVDYSGAEFSLSLICPRPDFAEETVCRRRPGAVHHLAFGADSREEVDRVYAQVKDLPGVTIVSPPKLWAEYTPDYYAFFFKDPDGIKLEVVHFDRRGWFGGSV</sequence>
<dbReference type="EMBL" id="JACOPP010000032">
    <property type="protein sequence ID" value="MBC5734986.1"/>
    <property type="molecule type" value="Genomic_DNA"/>
</dbReference>
<dbReference type="InterPro" id="IPR029068">
    <property type="entry name" value="Glyas_Bleomycin-R_OHBP_Dase"/>
</dbReference>
<name>A0A8J6J911_9FIRM</name>
<proteinExistence type="predicted"/>
<dbReference type="Proteomes" id="UP000661435">
    <property type="component" value="Unassembled WGS sequence"/>
</dbReference>
<dbReference type="AlphaFoldDB" id="A0A8J6J911"/>
<dbReference type="Gene3D" id="3.10.180.10">
    <property type="entry name" value="2,3-Dihydroxybiphenyl 1,2-Dioxygenase, domain 1"/>
    <property type="match status" value="1"/>
</dbReference>
<comment type="caution">
    <text evidence="2">The sequence shown here is derived from an EMBL/GenBank/DDBJ whole genome shotgun (WGS) entry which is preliminary data.</text>
</comment>
<dbReference type="RefSeq" id="WP_186908777.1">
    <property type="nucleotide sequence ID" value="NZ_JACOPP010000032.1"/>
</dbReference>
<dbReference type="Pfam" id="PF00903">
    <property type="entry name" value="Glyoxalase"/>
    <property type="match status" value="1"/>
</dbReference>
<organism evidence="2 3">
    <name type="scientific">Lawsonibacter hominis</name>
    <dbReference type="NCBI Taxonomy" id="2763053"/>
    <lineage>
        <taxon>Bacteria</taxon>
        <taxon>Bacillati</taxon>
        <taxon>Bacillota</taxon>
        <taxon>Clostridia</taxon>
        <taxon>Eubacteriales</taxon>
        <taxon>Oscillospiraceae</taxon>
        <taxon>Lawsonibacter</taxon>
    </lineage>
</organism>
<evidence type="ECO:0000313" key="3">
    <source>
        <dbReference type="Proteomes" id="UP000661435"/>
    </source>
</evidence>
<dbReference type="PROSITE" id="PS51819">
    <property type="entry name" value="VOC"/>
    <property type="match status" value="1"/>
</dbReference>
<dbReference type="SUPFAM" id="SSF54593">
    <property type="entry name" value="Glyoxalase/Bleomycin resistance protein/Dihydroxybiphenyl dioxygenase"/>
    <property type="match status" value="1"/>
</dbReference>
<accession>A0A8J6J911</accession>
<dbReference type="InterPro" id="IPR004360">
    <property type="entry name" value="Glyas_Fos-R_dOase_dom"/>
</dbReference>
<reference evidence="2" key="1">
    <citation type="submission" date="2020-08" db="EMBL/GenBank/DDBJ databases">
        <title>Genome public.</title>
        <authorList>
            <person name="Liu C."/>
            <person name="Sun Q."/>
        </authorList>
    </citation>
    <scope>NUCLEOTIDE SEQUENCE</scope>
    <source>
        <strain evidence="2">NSJ-51</strain>
    </source>
</reference>
<dbReference type="PANTHER" id="PTHR35006:SF2">
    <property type="entry name" value="GLYOXALASE FAMILY PROTEIN (AFU_ORTHOLOGUE AFUA_5G14830)"/>
    <property type="match status" value="1"/>
</dbReference>
<protein>
    <submittedName>
        <fullName evidence="2">VOC family protein</fullName>
    </submittedName>
</protein>